<name>A0A1T4YWE1_9ACTN</name>
<dbReference type="PANTHER" id="PTHR45772:SF1">
    <property type="entry name" value="ABC TRANSPORTER ATP-BINDING PROTEIN"/>
    <property type="match status" value="1"/>
</dbReference>
<protein>
    <submittedName>
        <fullName evidence="5">Branched-chain amino acid transport system ATP-binding protein</fullName>
    </submittedName>
</protein>
<dbReference type="Pfam" id="PF00005">
    <property type="entry name" value="ABC_tran"/>
    <property type="match status" value="1"/>
</dbReference>
<dbReference type="GO" id="GO:0005886">
    <property type="term" value="C:plasma membrane"/>
    <property type="evidence" value="ECO:0007669"/>
    <property type="project" value="TreeGrafter"/>
</dbReference>
<evidence type="ECO:0000313" key="6">
    <source>
        <dbReference type="Proteomes" id="UP000191040"/>
    </source>
</evidence>
<keyword evidence="2" id="KW-0547">Nucleotide-binding</keyword>
<evidence type="ECO:0000256" key="2">
    <source>
        <dbReference type="ARBA" id="ARBA00022741"/>
    </source>
</evidence>
<dbReference type="PANTHER" id="PTHR45772">
    <property type="entry name" value="CONSERVED COMPONENT OF ABC TRANSPORTER FOR NATURAL AMINO ACIDS-RELATED"/>
    <property type="match status" value="1"/>
</dbReference>
<dbReference type="RefSeq" id="WP_172806268.1">
    <property type="nucleotide sequence ID" value="NZ_LT796768.1"/>
</dbReference>
<dbReference type="STRING" id="1736691.SAMN06295964_1186"/>
<sequence length="248" mass="26519">MLLQLKEVDVELGGVSILRDISFGVDQGETLGIVGPNGAGKTTILNVISAVVPTVAGEVRFRGEPFGGVTPHRVRDHGIGRSLQSTQYFNDLTVLNLVSLGLLKNSVWGALRFTDHRRADDAESRAMAALDLLDLGGYAHRPLKELSSAVQKLADMARALAIGTELVLLDEPTSGVSASERGAISDALAEMRRLGRTIVLIDHDPGFVVANCDQLMAMNFGEVLRIGAPDEVMSSAEVKRSYLGQEAD</sequence>
<dbReference type="InterPro" id="IPR003593">
    <property type="entry name" value="AAA+_ATPase"/>
</dbReference>
<dbReference type="EMBL" id="LT796768">
    <property type="protein sequence ID" value="SKB06114.1"/>
    <property type="molecule type" value="Genomic_DNA"/>
</dbReference>
<evidence type="ECO:0000256" key="3">
    <source>
        <dbReference type="ARBA" id="ARBA00022840"/>
    </source>
</evidence>
<dbReference type="GO" id="GO:0016887">
    <property type="term" value="F:ATP hydrolysis activity"/>
    <property type="evidence" value="ECO:0007669"/>
    <property type="project" value="InterPro"/>
</dbReference>
<dbReference type="InterPro" id="IPR003439">
    <property type="entry name" value="ABC_transporter-like_ATP-bd"/>
</dbReference>
<keyword evidence="1" id="KW-0813">Transport</keyword>
<proteinExistence type="predicted"/>
<accession>A0A1T4YWE1</accession>
<dbReference type="SUPFAM" id="SSF52540">
    <property type="entry name" value="P-loop containing nucleoside triphosphate hydrolases"/>
    <property type="match status" value="1"/>
</dbReference>
<evidence type="ECO:0000313" key="5">
    <source>
        <dbReference type="EMBL" id="SKB06114.1"/>
    </source>
</evidence>
<evidence type="ECO:0000256" key="1">
    <source>
        <dbReference type="ARBA" id="ARBA00022448"/>
    </source>
</evidence>
<dbReference type="Proteomes" id="UP000191040">
    <property type="component" value="Chromosome I"/>
</dbReference>
<evidence type="ECO:0000259" key="4">
    <source>
        <dbReference type="PROSITE" id="PS50893"/>
    </source>
</evidence>
<reference evidence="6" key="1">
    <citation type="submission" date="2017-02" db="EMBL/GenBank/DDBJ databases">
        <authorList>
            <person name="Varghese N."/>
            <person name="Submissions S."/>
        </authorList>
    </citation>
    <scope>NUCLEOTIDE SEQUENCE [LARGE SCALE GENOMIC DNA]</scope>
    <source>
        <strain evidence="6">9H-4</strain>
    </source>
</reference>
<keyword evidence="3 5" id="KW-0067">ATP-binding</keyword>
<dbReference type="AlphaFoldDB" id="A0A1T4YWE1"/>
<dbReference type="InterPro" id="IPR051120">
    <property type="entry name" value="ABC_AA/LPS_Transport"/>
</dbReference>
<gene>
    <name evidence="5" type="ORF">SAMN06295964_1186</name>
</gene>
<feature type="domain" description="ABC transporter" evidence="4">
    <location>
        <begin position="3"/>
        <end position="245"/>
    </location>
</feature>
<dbReference type="Gene3D" id="3.40.50.300">
    <property type="entry name" value="P-loop containing nucleotide triphosphate hydrolases"/>
    <property type="match status" value="1"/>
</dbReference>
<keyword evidence="6" id="KW-1185">Reference proteome</keyword>
<dbReference type="PROSITE" id="PS50893">
    <property type="entry name" value="ABC_TRANSPORTER_2"/>
    <property type="match status" value="1"/>
</dbReference>
<organism evidence="5 6">
    <name type="scientific">Aeromicrobium choanae</name>
    <dbReference type="NCBI Taxonomy" id="1736691"/>
    <lineage>
        <taxon>Bacteria</taxon>
        <taxon>Bacillati</taxon>
        <taxon>Actinomycetota</taxon>
        <taxon>Actinomycetes</taxon>
        <taxon>Propionibacteriales</taxon>
        <taxon>Nocardioidaceae</taxon>
        <taxon>Aeromicrobium</taxon>
    </lineage>
</organism>
<dbReference type="InterPro" id="IPR027417">
    <property type="entry name" value="P-loop_NTPase"/>
</dbReference>
<dbReference type="GO" id="GO:0005524">
    <property type="term" value="F:ATP binding"/>
    <property type="evidence" value="ECO:0007669"/>
    <property type="project" value="UniProtKB-KW"/>
</dbReference>
<dbReference type="SMART" id="SM00382">
    <property type="entry name" value="AAA"/>
    <property type="match status" value="1"/>
</dbReference>